<dbReference type="Proteomes" id="UP000011081">
    <property type="component" value="Unassembled WGS sequence"/>
</dbReference>
<evidence type="ECO:0000256" key="2">
    <source>
        <dbReference type="ARBA" id="ARBA00022553"/>
    </source>
</evidence>
<dbReference type="EMBL" id="GL877404">
    <property type="protein sequence ID" value="ELA48488.1"/>
    <property type="molecule type" value="Genomic_DNA"/>
</dbReference>
<comment type="subcellular location">
    <subcellularLocation>
        <location evidence="1">Nucleus</location>
        <location evidence="1">Nucleolus</location>
    </subcellularLocation>
</comment>
<dbReference type="STRING" id="948595.L2GYY3"/>
<dbReference type="InterPro" id="IPR006709">
    <property type="entry name" value="SSU_processome_Utp14"/>
</dbReference>
<organism evidence="4 5">
    <name type="scientific">Vavraia culicis (isolate floridensis)</name>
    <name type="common">Microsporidian parasite</name>
    <dbReference type="NCBI Taxonomy" id="948595"/>
    <lineage>
        <taxon>Eukaryota</taxon>
        <taxon>Fungi</taxon>
        <taxon>Fungi incertae sedis</taxon>
        <taxon>Microsporidia</taxon>
        <taxon>Pleistophoridae</taxon>
        <taxon>Vavraia</taxon>
    </lineage>
</organism>
<evidence type="ECO:0000256" key="3">
    <source>
        <dbReference type="ARBA" id="ARBA00023242"/>
    </source>
</evidence>
<dbReference type="OrthoDB" id="277439at2759"/>
<evidence type="ECO:0000313" key="5">
    <source>
        <dbReference type="Proteomes" id="UP000011081"/>
    </source>
</evidence>
<reference evidence="5" key="1">
    <citation type="submission" date="2011-03" db="EMBL/GenBank/DDBJ databases">
        <title>The genome sequence of Vavraia culicis strain floridensis.</title>
        <authorList>
            <consortium name="The Broad Institute Genome Sequencing Platform"/>
            <person name="Cuomo C."/>
            <person name="Becnel J."/>
            <person name="Sanscrainte N."/>
            <person name="Young S.K."/>
            <person name="Zeng Q."/>
            <person name="Gargeya S."/>
            <person name="Fitzgerald M."/>
            <person name="Haas B."/>
            <person name="Abouelleil A."/>
            <person name="Alvarado L."/>
            <person name="Arachchi H.M."/>
            <person name="Berlin A."/>
            <person name="Chapman S.B."/>
            <person name="Gearin G."/>
            <person name="Goldberg J."/>
            <person name="Griggs A."/>
            <person name="Gujja S."/>
            <person name="Hansen M."/>
            <person name="Heiman D."/>
            <person name="Howarth C."/>
            <person name="Larimer J."/>
            <person name="Lui A."/>
            <person name="MacDonald P.J.P."/>
            <person name="McCowen C."/>
            <person name="Montmayeur A."/>
            <person name="Murphy C."/>
            <person name="Neiman D."/>
            <person name="Pearson M."/>
            <person name="Priest M."/>
            <person name="Roberts A."/>
            <person name="Saif S."/>
            <person name="Shea T."/>
            <person name="Sisk P."/>
            <person name="Stolte C."/>
            <person name="Sykes S."/>
            <person name="Wortman J."/>
            <person name="Nusbaum C."/>
            <person name="Birren B."/>
        </authorList>
    </citation>
    <scope>NUCLEOTIDE SEQUENCE [LARGE SCALE GENOMIC DNA]</scope>
    <source>
        <strain evidence="5">floridensis</strain>
    </source>
</reference>
<gene>
    <name evidence="4" type="ORF">VCUG_00097</name>
</gene>
<sequence length="317" mass="37111">MSENQKLNFEDFDFKSANKPSAVPNEQENLRKIIRESVYGEHERENDDSVSINAVIPKSALERTIFDAMKNDKQSILLIRQKKTRLAEFDKKMKRIKQIKSRKYRKHLKMARKNGEHDVKVPDFLLKNIEEEKKDKVFFDEEMSEKIGKVMVPEELVDSESTDSECELFKNDSSIEDEHLEVFRKEKMEHMQENMPKKTTIVLPGWGSWGGQDIETKQTRLNTICSSEEGIAPRRRKDFKMGRVIINEDALKNNIKIELPYGYKKLEYEALLNMPVAKESNTLKIFQKFLKSGEQHQNGDKAFDTFEYASKYDKELG</sequence>
<keyword evidence="2" id="KW-0597">Phosphoprotein</keyword>
<protein>
    <recommendedName>
        <fullName evidence="6">U3 small nucleolar RNA-associated protein 14</fullName>
    </recommendedName>
</protein>
<dbReference type="GO" id="GO:0006364">
    <property type="term" value="P:rRNA processing"/>
    <property type="evidence" value="ECO:0007669"/>
    <property type="project" value="InterPro"/>
</dbReference>
<evidence type="ECO:0008006" key="6">
    <source>
        <dbReference type="Google" id="ProtNLM"/>
    </source>
</evidence>
<dbReference type="GO" id="GO:0032040">
    <property type="term" value="C:small-subunit processome"/>
    <property type="evidence" value="ECO:0007669"/>
    <property type="project" value="InterPro"/>
</dbReference>
<proteinExistence type="predicted"/>
<dbReference type="VEuPathDB" id="MicrosporidiaDB:VCUG_00097"/>
<dbReference type="GeneID" id="19877988"/>
<evidence type="ECO:0000256" key="1">
    <source>
        <dbReference type="ARBA" id="ARBA00004604"/>
    </source>
</evidence>
<dbReference type="HOGENOM" id="CLU_077727_0_0_1"/>
<dbReference type="OMA" id="WGDWAGP"/>
<dbReference type="Pfam" id="PF04615">
    <property type="entry name" value="Utp14"/>
    <property type="match status" value="1"/>
</dbReference>
<keyword evidence="3" id="KW-0539">Nucleus</keyword>
<dbReference type="RefSeq" id="XP_008073117.1">
    <property type="nucleotide sequence ID" value="XM_008074926.1"/>
</dbReference>
<dbReference type="PANTHER" id="PTHR14150:SF12">
    <property type="entry name" value="U3 SMALL NUCLEOLAR RNA-ASSOCIATED PROTEIN 14 HOMOLOG A"/>
    <property type="match status" value="1"/>
</dbReference>
<dbReference type="PANTHER" id="PTHR14150">
    <property type="entry name" value="U3 SMALL NUCLEOLAR RNA-ASSOCIATED PROTEIN 14"/>
    <property type="match status" value="1"/>
</dbReference>
<accession>L2GYY3</accession>
<name>L2GYY3_VAVCU</name>
<dbReference type="InParanoid" id="L2GYY3"/>
<evidence type="ECO:0000313" key="4">
    <source>
        <dbReference type="EMBL" id="ELA48488.1"/>
    </source>
</evidence>
<dbReference type="AlphaFoldDB" id="L2GYY3"/>
<keyword evidence="5" id="KW-1185">Reference proteome</keyword>